<evidence type="ECO:0000313" key="1">
    <source>
        <dbReference type="EMBL" id="SEK79088.1"/>
    </source>
</evidence>
<accession>A0A1H7JWX3</accession>
<evidence type="ECO:0000313" key="2">
    <source>
        <dbReference type="Proteomes" id="UP000199081"/>
    </source>
</evidence>
<keyword evidence="2" id="KW-1185">Reference proteome</keyword>
<organism evidence="1 2">
    <name type="scientific">Alkalibacterium pelagium</name>
    <dbReference type="NCBI Taxonomy" id="426702"/>
    <lineage>
        <taxon>Bacteria</taxon>
        <taxon>Bacillati</taxon>
        <taxon>Bacillota</taxon>
        <taxon>Bacilli</taxon>
        <taxon>Lactobacillales</taxon>
        <taxon>Carnobacteriaceae</taxon>
        <taxon>Alkalibacterium</taxon>
    </lineage>
</organism>
<reference evidence="2" key="1">
    <citation type="submission" date="2016-10" db="EMBL/GenBank/DDBJ databases">
        <authorList>
            <person name="Varghese N."/>
            <person name="Submissions S."/>
        </authorList>
    </citation>
    <scope>NUCLEOTIDE SEQUENCE [LARGE SCALE GENOMIC DNA]</scope>
    <source>
        <strain evidence="2">DSM 19183</strain>
    </source>
</reference>
<dbReference type="EMBL" id="FNZU01000006">
    <property type="protein sequence ID" value="SEK79088.1"/>
    <property type="molecule type" value="Genomic_DNA"/>
</dbReference>
<sequence>MEFSTTPYDDILVIFEKTLNVSLIAENINTCSLEDEIIEVVGEMTKNDYDVYGVEGMGGKVIGYLQNDNSSQGKVKSNFKKFDSDELLSDSTSLLKLLEVLRTKNRMFVLENNTVEKIVTVADLNKQPMRMLIFSFISILEMQLTGIIKETFPNDEWLIFLTHKRIENAKEKYNYLVTKNNALSLIDSTQLCDKGTIIKRSKKLRLSLGFDSGRKCETFFSKLEDLRNNTAHSQENIYTDSRELIDLILSIKSTIETIQNLK</sequence>
<proteinExistence type="predicted"/>
<dbReference type="AlphaFoldDB" id="A0A1H7JWX3"/>
<protein>
    <recommendedName>
        <fullName evidence="3">RiboL-PSP-HEPN domain-containing protein</fullName>
    </recommendedName>
</protein>
<name>A0A1H7JWX3_9LACT</name>
<dbReference type="RefSeq" id="WP_091480522.1">
    <property type="nucleotide sequence ID" value="NZ_BJYC01000008.1"/>
</dbReference>
<dbReference type="OrthoDB" id="187317at2"/>
<evidence type="ECO:0008006" key="3">
    <source>
        <dbReference type="Google" id="ProtNLM"/>
    </source>
</evidence>
<dbReference type="STRING" id="426702.SAMN04488099_10694"/>
<gene>
    <name evidence="1" type="ORF">SAMN04488099_10694</name>
</gene>
<dbReference type="Proteomes" id="UP000199081">
    <property type="component" value="Unassembled WGS sequence"/>
</dbReference>